<accession>A0A8S1WMH9</accession>
<organism evidence="2 3">
    <name type="scientific">Paramecium pentaurelia</name>
    <dbReference type="NCBI Taxonomy" id="43138"/>
    <lineage>
        <taxon>Eukaryota</taxon>
        <taxon>Sar</taxon>
        <taxon>Alveolata</taxon>
        <taxon>Ciliophora</taxon>
        <taxon>Intramacronucleata</taxon>
        <taxon>Oligohymenophorea</taxon>
        <taxon>Peniculida</taxon>
        <taxon>Parameciidae</taxon>
        <taxon>Paramecium</taxon>
    </lineage>
</organism>
<evidence type="ECO:0000313" key="3">
    <source>
        <dbReference type="Proteomes" id="UP000689195"/>
    </source>
</evidence>
<evidence type="ECO:0000313" key="2">
    <source>
        <dbReference type="EMBL" id="CAD8189409.1"/>
    </source>
</evidence>
<keyword evidence="1" id="KW-1133">Transmembrane helix</keyword>
<feature type="transmembrane region" description="Helical" evidence="1">
    <location>
        <begin position="35"/>
        <end position="53"/>
    </location>
</feature>
<feature type="transmembrane region" description="Helical" evidence="1">
    <location>
        <begin position="195"/>
        <end position="214"/>
    </location>
</feature>
<feature type="transmembrane region" description="Helical" evidence="1">
    <location>
        <begin position="102"/>
        <end position="121"/>
    </location>
</feature>
<keyword evidence="3" id="KW-1185">Reference proteome</keyword>
<feature type="transmembrane region" description="Helical" evidence="1">
    <location>
        <begin position="65"/>
        <end position="82"/>
    </location>
</feature>
<name>A0A8S1WMH9_9CILI</name>
<feature type="transmembrane region" description="Helical" evidence="1">
    <location>
        <begin position="220"/>
        <end position="237"/>
    </location>
</feature>
<dbReference type="EMBL" id="CAJJDO010000094">
    <property type="protein sequence ID" value="CAD8189409.1"/>
    <property type="molecule type" value="Genomic_DNA"/>
</dbReference>
<reference evidence="2" key="1">
    <citation type="submission" date="2021-01" db="EMBL/GenBank/DDBJ databases">
        <authorList>
            <consortium name="Genoscope - CEA"/>
            <person name="William W."/>
        </authorList>
    </citation>
    <scope>NUCLEOTIDE SEQUENCE</scope>
</reference>
<sequence length="286" mass="33395">MIVPKLQNVTEIMGLAYNFNFQIQFNTKYVLPKQGVIGTTVSVTYLMVNALLYQERIKLNVCNKMYIALVVIELIALLKILITVKQILKIHPVLHLLEGMEHVIGIIQPINAWLSILAINYHNLHPKQDLYLVIGMLHYVQLQLVFNKCTFVMKLSSQNYIQVCQLQNNVCTQITDVLSLSYPHKIKQQYGFHNLQIMEVFVILVLLIRFLLTIFQQVNIINMLIQKILLNGLLIYYKFKKSNLLFYISYRAIVIMPQVNIVFEYITYVPNNLVHKFLAIKFVHKQ</sequence>
<evidence type="ECO:0008006" key="4">
    <source>
        <dbReference type="Google" id="ProtNLM"/>
    </source>
</evidence>
<feature type="transmembrane region" description="Helical" evidence="1">
    <location>
        <begin position="244"/>
        <end position="263"/>
    </location>
</feature>
<gene>
    <name evidence="2" type="ORF">PPENT_87.1.T0940010</name>
</gene>
<dbReference type="Proteomes" id="UP000689195">
    <property type="component" value="Unassembled WGS sequence"/>
</dbReference>
<comment type="caution">
    <text evidence="2">The sequence shown here is derived from an EMBL/GenBank/DDBJ whole genome shotgun (WGS) entry which is preliminary data.</text>
</comment>
<keyword evidence="1" id="KW-0812">Transmembrane</keyword>
<dbReference type="AlphaFoldDB" id="A0A8S1WMH9"/>
<protein>
    <recommendedName>
        <fullName evidence="4">Transmembrane protein</fullName>
    </recommendedName>
</protein>
<evidence type="ECO:0000256" key="1">
    <source>
        <dbReference type="SAM" id="Phobius"/>
    </source>
</evidence>
<proteinExistence type="predicted"/>
<keyword evidence="1" id="KW-0472">Membrane</keyword>